<dbReference type="EMBL" id="JABBKX010000004">
    <property type="protein sequence ID" value="NMJ42463.1"/>
    <property type="molecule type" value="Genomic_DNA"/>
</dbReference>
<name>A0A848EGB1_9PROT</name>
<sequence>MTEGKPSPRQRTLAELLDAARGLHEIEAAIAQLRGVAEMSAYDLTGFRSVGVVDPAAVLSSLERLNEGLQATLQELAEAHARLHGFGRLVLRDLGSMGAALFRAVPPASEAKN</sequence>
<reference evidence="1 2" key="1">
    <citation type="submission" date="2020-03" db="EMBL/GenBank/DDBJ databases">
        <authorList>
            <person name="Sun Q."/>
        </authorList>
    </citation>
    <scope>NUCLEOTIDE SEQUENCE [LARGE SCALE GENOMIC DNA]</scope>
    <source>
        <strain evidence="1 2">JC162</strain>
    </source>
</reference>
<evidence type="ECO:0000313" key="1">
    <source>
        <dbReference type="EMBL" id="NMJ42463.1"/>
    </source>
</evidence>
<dbReference type="AlphaFoldDB" id="A0A848EGB1"/>
<keyword evidence="2" id="KW-1185">Reference proteome</keyword>
<comment type="caution">
    <text evidence="1">The sequence shown here is derived from an EMBL/GenBank/DDBJ whole genome shotgun (WGS) entry which is preliminary data.</text>
</comment>
<evidence type="ECO:0000313" key="2">
    <source>
        <dbReference type="Proteomes" id="UP000548582"/>
    </source>
</evidence>
<proteinExistence type="predicted"/>
<dbReference type="Proteomes" id="UP000548582">
    <property type="component" value="Unassembled WGS sequence"/>
</dbReference>
<gene>
    <name evidence="1" type="ORF">GWK16_14540</name>
</gene>
<accession>A0A848EGB1</accession>
<protein>
    <submittedName>
        <fullName evidence="1">Uncharacterized protein</fullName>
    </submittedName>
</protein>
<organism evidence="1 2">
    <name type="scientific">Neoroseomonas marina</name>
    <dbReference type="NCBI Taxonomy" id="1232220"/>
    <lineage>
        <taxon>Bacteria</taxon>
        <taxon>Pseudomonadati</taxon>
        <taxon>Pseudomonadota</taxon>
        <taxon>Alphaproteobacteria</taxon>
        <taxon>Acetobacterales</taxon>
        <taxon>Acetobacteraceae</taxon>
        <taxon>Neoroseomonas</taxon>
    </lineage>
</organism>
<dbReference type="RefSeq" id="WP_170054680.1">
    <property type="nucleotide sequence ID" value="NZ_JABBKX010000004.1"/>
</dbReference>